<reference evidence="1" key="1">
    <citation type="submission" date="2014-07" db="EMBL/GenBank/DDBJ databases">
        <authorList>
            <person name="Zhang J.E."/>
            <person name="Yang H."/>
            <person name="Guo J."/>
            <person name="Deng Z."/>
            <person name="Luo H."/>
            <person name="Luo M."/>
            <person name="Zhao B."/>
        </authorList>
    </citation>
    <scope>NUCLEOTIDE SEQUENCE</scope>
    <source>
        <strain evidence="1">AM4</strain>
    </source>
</reference>
<proteinExistence type="predicted"/>
<accession>A0A1L7RKP5</accession>
<sequence length="169" mass="19632">MRPINEFIESRIPAQNGIDREVVFTVVPVVCPSSKHRGQIQGIRTQRLNVIQVLRNALKVSAEEVLASRHTAPWFDISRIIARVTVAEAFREHLIEDRRLKPPRYRHRSVEPSPCSYCRIFHFITFRRHCLTPPEVNPLIRDRWKNRNIMMVGTVAINVPAISRCHDVP</sequence>
<evidence type="ECO:0000313" key="1">
    <source>
        <dbReference type="EMBL" id="CED91679.1"/>
    </source>
</evidence>
<dbReference type="EMBL" id="LK995517">
    <property type="protein sequence ID" value="CED91679.1"/>
    <property type="molecule type" value="Genomic_DNA"/>
</dbReference>
<protein>
    <submittedName>
        <fullName evidence="1">Uncharacterized protein</fullName>
    </submittedName>
</protein>
<name>A0A1L7RKP5_9ACTO</name>
<gene>
    <name evidence="1" type="ORF">AAM4_1847</name>
</gene>
<dbReference type="AlphaFoldDB" id="A0A1L7RKP5"/>
<organism evidence="1">
    <name type="scientific">Actinomyces succiniciruminis</name>
    <dbReference type="NCBI Taxonomy" id="1522002"/>
    <lineage>
        <taxon>Bacteria</taxon>
        <taxon>Bacillati</taxon>
        <taxon>Actinomycetota</taxon>
        <taxon>Actinomycetes</taxon>
        <taxon>Actinomycetales</taxon>
        <taxon>Actinomycetaceae</taxon>
        <taxon>Actinomyces</taxon>
    </lineage>
</organism>